<evidence type="ECO:0000313" key="2">
    <source>
        <dbReference type="Proteomes" id="UP000036923"/>
    </source>
</evidence>
<dbReference type="EMBL" id="LGTC01000001">
    <property type="protein sequence ID" value="KNY28234.1"/>
    <property type="molecule type" value="Genomic_DNA"/>
</dbReference>
<evidence type="ECO:0008006" key="3">
    <source>
        <dbReference type="Google" id="ProtNLM"/>
    </source>
</evidence>
<evidence type="ECO:0000313" key="1">
    <source>
        <dbReference type="EMBL" id="KNY28234.1"/>
    </source>
</evidence>
<dbReference type="Proteomes" id="UP000036923">
    <property type="component" value="Unassembled WGS sequence"/>
</dbReference>
<dbReference type="eggNOG" id="ENOG5034B52">
    <property type="taxonomic scope" value="Bacteria"/>
</dbReference>
<dbReference type="AlphaFoldDB" id="A0A0L6JR25"/>
<reference evidence="2" key="1">
    <citation type="submission" date="2015-07" db="EMBL/GenBank/DDBJ databases">
        <title>Near-Complete Genome Sequence of the Cellulolytic Bacterium Bacteroides (Pseudobacteroides) cellulosolvens ATCC 35603.</title>
        <authorList>
            <person name="Dassa B."/>
            <person name="Utturkar S.M."/>
            <person name="Klingeman D.M."/>
            <person name="Hurt R.A."/>
            <person name="Keller M."/>
            <person name="Xu J."/>
            <person name="Reddy Y.H.K."/>
            <person name="Borovok I."/>
            <person name="Grinberg I.R."/>
            <person name="Lamed R."/>
            <person name="Zhivin O."/>
            <person name="Bayer E.A."/>
            <person name="Brown S.D."/>
        </authorList>
    </citation>
    <scope>NUCLEOTIDE SEQUENCE [LARGE SCALE GENOMIC DNA]</scope>
    <source>
        <strain evidence="2">DSM 2933</strain>
    </source>
</reference>
<keyword evidence="2" id="KW-1185">Reference proteome</keyword>
<organism evidence="1 2">
    <name type="scientific">Pseudobacteroides cellulosolvens ATCC 35603 = DSM 2933</name>
    <dbReference type="NCBI Taxonomy" id="398512"/>
    <lineage>
        <taxon>Bacteria</taxon>
        <taxon>Bacillati</taxon>
        <taxon>Bacillota</taxon>
        <taxon>Clostridia</taxon>
        <taxon>Eubacteriales</taxon>
        <taxon>Oscillospiraceae</taxon>
        <taxon>Pseudobacteroides</taxon>
    </lineage>
</organism>
<comment type="caution">
    <text evidence="1">The sequence shown here is derived from an EMBL/GenBank/DDBJ whole genome shotgun (WGS) entry which is preliminary data.</text>
</comment>
<gene>
    <name evidence="1" type="ORF">Bccel_3508</name>
</gene>
<dbReference type="STRING" id="398512.Bccel_3508"/>
<dbReference type="RefSeq" id="WP_036944639.1">
    <property type="nucleotide sequence ID" value="NZ_JQKC01000033.1"/>
</dbReference>
<accession>A0A0L6JR25</accession>
<name>A0A0L6JR25_9FIRM</name>
<sequence length="59" mass="6599">MRGGFTRGLVLGGLIGASIGMMKNSDMMKPRSRRRMMRAGRNMVRRTSNAIGDMIDLLR</sequence>
<proteinExistence type="predicted"/>
<protein>
    <recommendedName>
        <fullName evidence="3">YtxH domain-containing protein</fullName>
    </recommendedName>
</protein>